<dbReference type="SMART" id="SM00355">
    <property type="entry name" value="ZnF_C2H2"/>
    <property type="match status" value="3"/>
</dbReference>
<keyword evidence="9" id="KW-0238">DNA-binding</keyword>
<evidence type="ECO:0000256" key="7">
    <source>
        <dbReference type="ARBA" id="ARBA00022833"/>
    </source>
</evidence>
<keyword evidence="7" id="KW-0862">Zinc</keyword>
<comment type="function">
    <text evidence="1">May be involved in transcriptional regulation.</text>
</comment>
<dbReference type="KEGG" id="xla:108718447"/>
<evidence type="ECO:0000256" key="3">
    <source>
        <dbReference type="ARBA" id="ARBA00006991"/>
    </source>
</evidence>
<gene>
    <name evidence="15" type="primary">LOC108718447</name>
</gene>
<organism evidence="14 15">
    <name type="scientific">Xenopus laevis</name>
    <name type="common">African clawed frog</name>
    <dbReference type="NCBI Taxonomy" id="8355"/>
    <lineage>
        <taxon>Eukaryota</taxon>
        <taxon>Metazoa</taxon>
        <taxon>Chordata</taxon>
        <taxon>Craniata</taxon>
        <taxon>Vertebrata</taxon>
        <taxon>Euteleostomi</taxon>
        <taxon>Amphibia</taxon>
        <taxon>Batrachia</taxon>
        <taxon>Anura</taxon>
        <taxon>Pipoidea</taxon>
        <taxon>Pipidae</taxon>
        <taxon>Xenopodinae</taxon>
        <taxon>Xenopus</taxon>
        <taxon>Xenopus</taxon>
    </lineage>
</organism>
<feature type="domain" description="C2H2-type" evidence="13">
    <location>
        <begin position="138"/>
        <end position="165"/>
    </location>
</feature>
<dbReference type="GO" id="GO:0000978">
    <property type="term" value="F:RNA polymerase II cis-regulatory region sequence-specific DNA binding"/>
    <property type="evidence" value="ECO:0000318"/>
    <property type="project" value="GO_Central"/>
</dbReference>
<evidence type="ECO:0000313" key="14">
    <source>
        <dbReference type="Proteomes" id="UP000186698"/>
    </source>
</evidence>
<feature type="domain" description="C2H2-type" evidence="13">
    <location>
        <begin position="165"/>
        <end position="192"/>
    </location>
</feature>
<protein>
    <submittedName>
        <fullName evidence="15">Oocyte zinc finger protein XlCOF15-like</fullName>
    </submittedName>
</protein>
<dbReference type="PROSITE" id="PS00028">
    <property type="entry name" value="ZINC_FINGER_C2H2_1"/>
    <property type="match status" value="2"/>
</dbReference>
<comment type="similarity">
    <text evidence="3">Belongs to the krueppel C2H2-type zinc-finger protein family.</text>
</comment>
<evidence type="ECO:0000313" key="15">
    <source>
        <dbReference type="RefSeq" id="XP_018122268.2"/>
    </source>
</evidence>
<evidence type="ECO:0000256" key="6">
    <source>
        <dbReference type="ARBA" id="ARBA00022771"/>
    </source>
</evidence>
<dbReference type="GO" id="GO:0006357">
    <property type="term" value="P:regulation of transcription by RNA polymerase II"/>
    <property type="evidence" value="ECO:0000318"/>
    <property type="project" value="GO_Central"/>
</dbReference>
<keyword evidence="8" id="KW-0805">Transcription regulation</keyword>
<evidence type="ECO:0000256" key="11">
    <source>
        <dbReference type="ARBA" id="ARBA00023242"/>
    </source>
</evidence>
<keyword evidence="6 12" id="KW-0863">Zinc-finger</keyword>
<dbReference type="GO" id="GO:0005634">
    <property type="term" value="C:nucleus"/>
    <property type="evidence" value="ECO:0000318"/>
    <property type="project" value="GO_Central"/>
</dbReference>
<sequence>MRKMDLQIKNWPDKEKNWSLLAAGYRLVPFGPEISNRKRIRTTGFNSIKDVHHILSQIQSQSAREPCNECCRSSNQKYYKDKRSSALKMHIKTNKQCQHGLKKSNISQKKNLNSGLKSLFSSKKLNTVAKIISAVKPFICPKCERRFCSNRNLLTHQRIHTGRTFVCSKCGKCFSHKKILIAHKWLHTGRKPFTCTECNKDFLWNRDLQEHENHNEKGKMDNSHLETHSKENSYNYTEYKTSCQNKNTFKTQIKTHTKDKICI</sequence>
<accession>A0A8J0VI22</accession>
<dbReference type="Gene3D" id="3.30.160.60">
    <property type="entry name" value="Classic Zinc Finger"/>
    <property type="match status" value="3"/>
</dbReference>
<evidence type="ECO:0000259" key="13">
    <source>
        <dbReference type="PROSITE" id="PS50157"/>
    </source>
</evidence>
<dbReference type="PANTHER" id="PTHR24394:SF48">
    <property type="entry name" value="ZINC FINGER PROTEIN 771"/>
    <property type="match status" value="1"/>
</dbReference>
<dbReference type="RefSeq" id="XP_018122268.2">
    <property type="nucleotide sequence ID" value="XM_018266779.2"/>
</dbReference>
<dbReference type="SUPFAM" id="SSF57667">
    <property type="entry name" value="beta-beta-alpha zinc fingers"/>
    <property type="match status" value="2"/>
</dbReference>
<dbReference type="AlphaFoldDB" id="A0A8J0VI22"/>
<evidence type="ECO:0000256" key="1">
    <source>
        <dbReference type="ARBA" id="ARBA00003767"/>
    </source>
</evidence>
<dbReference type="FunFam" id="3.30.160.60:FF:000624">
    <property type="entry name" value="zinc finger protein 697"/>
    <property type="match status" value="1"/>
</dbReference>
<keyword evidence="14" id="KW-1185">Reference proteome</keyword>
<evidence type="ECO:0000256" key="2">
    <source>
        <dbReference type="ARBA" id="ARBA00004123"/>
    </source>
</evidence>
<evidence type="ECO:0000256" key="4">
    <source>
        <dbReference type="ARBA" id="ARBA00022723"/>
    </source>
</evidence>
<keyword evidence="4" id="KW-0479">Metal-binding</keyword>
<dbReference type="PROSITE" id="PS50157">
    <property type="entry name" value="ZINC_FINGER_C2H2_2"/>
    <property type="match status" value="3"/>
</dbReference>
<dbReference type="PANTHER" id="PTHR24394">
    <property type="entry name" value="ZINC FINGER PROTEIN"/>
    <property type="match status" value="1"/>
</dbReference>
<feature type="domain" description="C2H2-type" evidence="13">
    <location>
        <begin position="193"/>
        <end position="221"/>
    </location>
</feature>
<dbReference type="InterPro" id="IPR036236">
    <property type="entry name" value="Znf_C2H2_sf"/>
</dbReference>
<keyword evidence="11" id="KW-0539">Nucleus</keyword>
<dbReference type="GeneID" id="108718447"/>
<evidence type="ECO:0000256" key="8">
    <source>
        <dbReference type="ARBA" id="ARBA00023015"/>
    </source>
</evidence>
<dbReference type="InterPro" id="IPR013087">
    <property type="entry name" value="Znf_C2H2_type"/>
</dbReference>
<dbReference type="Proteomes" id="UP000186698">
    <property type="component" value="Chromosome 6L"/>
</dbReference>
<evidence type="ECO:0000256" key="5">
    <source>
        <dbReference type="ARBA" id="ARBA00022737"/>
    </source>
</evidence>
<evidence type="ECO:0000256" key="10">
    <source>
        <dbReference type="ARBA" id="ARBA00023163"/>
    </source>
</evidence>
<dbReference type="FunFam" id="3.30.160.60:FF:001840">
    <property type="entry name" value="Paternally-expressed gene 3 protein"/>
    <property type="match status" value="1"/>
</dbReference>
<dbReference type="GO" id="GO:0001228">
    <property type="term" value="F:DNA-binding transcription activator activity, RNA polymerase II-specific"/>
    <property type="evidence" value="ECO:0000318"/>
    <property type="project" value="GO_Central"/>
</dbReference>
<reference evidence="15" key="1">
    <citation type="submission" date="2025-08" db="UniProtKB">
        <authorList>
            <consortium name="RefSeq"/>
        </authorList>
    </citation>
    <scope>IDENTIFICATION</scope>
    <source>
        <strain evidence="15">J_2021</strain>
        <tissue evidence="15">Erythrocytes</tissue>
    </source>
</reference>
<comment type="subcellular location">
    <subcellularLocation>
        <location evidence="2">Nucleus</location>
    </subcellularLocation>
</comment>
<evidence type="ECO:0000256" key="9">
    <source>
        <dbReference type="ARBA" id="ARBA00023125"/>
    </source>
</evidence>
<evidence type="ECO:0000256" key="12">
    <source>
        <dbReference type="PROSITE-ProRule" id="PRU00042"/>
    </source>
</evidence>
<name>A0A8J0VI22_XENLA</name>
<dbReference type="GO" id="GO:0008270">
    <property type="term" value="F:zinc ion binding"/>
    <property type="evidence" value="ECO:0007669"/>
    <property type="project" value="UniProtKB-KW"/>
</dbReference>
<dbReference type="FunFam" id="3.30.160.60:FF:000478">
    <property type="entry name" value="Zinc finger protein 133"/>
    <property type="match status" value="1"/>
</dbReference>
<dbReference type="Pfam" id="PF00096">
    <property type="entry name" value="zf-C2H2"/>
    <property type="match status" value="1"/>
</dbReference>
<keyword evidence="10" id="KW-0804">Transcription</keyword>
<dbReference type="OrthoDB" id="8117402at2759"/>
<proteinExistence type="inferred from homology"/>
<keyword evidence="5" id="KW-0677">Repeat</keyword>